<dbReference type="InterPro" id="IPR050812">
    <property type="entry name" value="Preph/Arog_dehydrog"/>
</dbReference>
<evidence type="ECO:0000256" key="2">
    <source>
        <dbReference type="SAM" id="MobiDB-lite"/>
    </source>
</evidence>
<evidence type="ECO:0000259" key="3">
    <source>
        <dbReference type="PROSITE" id="PS51176"/>
    </source>
</evidence>
<dbReference type="InterPro" id="IPR003099">
    <property type="entry name" value="Prephen_DH"/>
</dbReference>
<evidence type="ECO:0000313" key="4">
    <source>
        <dbReference type="EMBL" id="PPQ94095.1"/>
    </source>
</evidence>
<name>A0A409XTG2_PSICY</name>
<dbReference type="OrthoDB" id="5399569at2759"/>
<dbReference type="Gene3D" id="3.40.50.720">
    <property type="entry name" value="NAD(P)-binding Rossmann-like Domain"/>
    <property type="match status" value="1"/>
</dbReference>
<feature type="region of interest" description="Disordered" evidence="2">
    <location>
        <begin position="386"/>
        <end position="415"/>
    </location>
</feature>
<comment type="caution">
    <text evidence="4">The sequence shown here is derived from an EMBL/GenBank/DDBJ whole genome shotgun (WGS) entry which is preliminary data.</text>
</comment>
<dbReference type="PANTHER" id="PTHR21363">
    <property type="entry name" value="PREPHENATE DEHYDROGENASE"/>
    <property type="match status" value="1"/>
</dbReference>
<dbReference type="GO" id="GO:0008977">
    <property type="term" value="F:prephenate dehydrogenase (NAD+) activity"/>
    <property type="evidence" value="ECO:0007669"/>
    <property type="project" value="InterPro"/>
</dbReference>
<dbReference type="SUPFAM" id="SSF48179">
    <property type="entry name" value="6-phosphogluconate dehydrogenase C-terminal domain-like"/>
    <property type="match status" value="2"/>
</dbReference>
<dbReference type="Gene3D" id="1.10.3660.10">
    <property type="entry name" value="6-phosphogluconate dehydrogenase C-terminal like domain"/>
    <property type="match status" value="2"/>
</dbReference>
<dbReference type="InterPro" id="IPR008927">
    <property type="entry name" value="6-PGluconate_DH-like_C_sf"/>
</dbReference>
<protein>
    <recommendedName>
        <fullName evidence="3">Prephenate/arogenate dehydrogenase domain-containing protein</fullName>
    </recommendedName>
</protein>
<feature type="compositionally biased region" description="Low complexity" evidence="2">
    <location>
        <begin position="10"/>
        <end position="41"/>
    </location>
</feature>
<dbReference type="FunCoup" id="A0A409XTG2">
    <property type="interactions" value="89"/>
</dbReference>
<dbReference type="PANTHER" id="PTHR21363:SF0">
    <property type="entry name" value="PREPHENATE DEHYDROGENASE [NADP(+)]"/>
    <property type="match status" value="1"/>
</dbReference>
<dbReference type="EMBL" id="NHYD01000466">
    <property type="protein sequence ID" value="PPQ94095.1"/>
    <property type="molecule type" value="Genomic_DNA"/>
</dbReference>
<evidence type="ECO:0000313" key="5">
    <source>
        <dbReference type="Proteomes" id="UP000283269"/>
    </source>
</evidence>
<dbReference type="GO" id="GO:0004665">
    <property type="term" value="F:prephenate dehydrogenase (NADP+) activity"/>
    <property type="evidence" value="ECO:0007669"/>
    <property type="project" value="InterPro"/>
</dbReference>
<dbReference type="InterPro" id="IPR028939">
    <property type="entry name" value="P5C_Rdtase_cat_N"/>
</dbReference>
<sequence>MPVLLETGGSESPRPSASTSASISPLAASPLSTSPLTSSPSNQYDEDKAYYASLPINTAQDVTPASPVDAQPTIGLIGMGAMGRMYARHLGDAGWSKINVCDIPEKYEQLNADYASNPNIHAMRDGHAVARSSDFIVYSVEAEFIEKVVAQYGPSTKVNAIVAGQTSVKAPEKQAFEKHLPRDVHIVSCHSLHGPTVSPLGQPLILIQHRGSNAALSLVENILRPLRSRHVHLSYDEHDLVTANTQAVTHAAFLSMGTAWAAAQSYPWEQGLYVGGIETAKVNLTLRIYANAWHVYAGLAILNPAARVQIERYATSATELFKMMLEGGSGGEEAKRRFRERVEWARDMVFGGVARDGSEGSGVRRRRPILLSEDVLDRFSLGKTPALCDKKDLPPPSPVDSSSPTESQRPPSKYRPNSHLSLLAMVDCWAHLYINPYTHLSLAATPLFRLFLGVAEHLFLSPTNLLSASIHSALYDTWHRSDDLEFVCAARGWSQCVSFGSFEVYRRRFEETRSFFEGRFEEVGRVGAEMIRAVMESEIKREEEEGIA</sequence>
<dbReference type="SUPFAM" id="SSF51735">
    <property type="entry name" value="NAD(P)-binding Rossmann-fold domains"/>
    <property type="match status" value="1"/>
</dbReference>
<keyword evidence="5" id="KW-1185">Reference proteome</keyword>
<evidence type="ECO:0000256" key="1">
    <source>
        <dbReference type="ARBA" id="ARBA00023002"/>
    </source>
</evidence>
<dbReference type="InParanoid" id="A0A409XTG2"/>
<dbReference type="PROSITE" id="PS51176">
    <property type="entry name" value="PDH_ADH"/>
    <property type="match status" value="1"/>
</dbReference>
<proteinExistence type="predicted"/>
<dbReference type="GO" id="GO:0070403">
    <property type="term" value="F:NAD+ binding"/>
    <property type="evidence" value="ECO:0007669"/>
    <property type="project" value="TreeGrafter"/>
</dbReference>
<accession>A0A409XTG2</accession>
<organism evidence="4 5">
    <name type="scientific">Psilocybe cyanescens</name>
    <dbReference type="NCBI Taxonomy" id="93625"/>
    <lineage>
        <taxon>Eukaryota</taxon>
        <taxon>Fungi</taxon>
        <taxon>Dikarya</taxon>
        <taxon>Basidiomycota</taxon>
        <taxon>Agaricomycotina</taxon>
        <taxon>Agaricomycetes</taxon>
        <taxon>Agaricomycetidae</taxon>
        <taxon>Agaricales</taxon>
        <taxon>Agaricineae</taxon>
        <taxon>Strophariaceae</taxon>
        <taxon>Psilocybe</taxon>
    </lineage>
</organism>
<gene>
    <name evidence="4" type="ORF">CVT25_009246</name>
</gene>
<feature type="domain" description="Prephenate/arogenate dehydrogenase" evidence="3">
    <location>
        <begin position="72"/>
        <end position="356"/>
    </location>
</feature>
<dbReference type="GO" id="GO:0006571">
    <property type="term" value="P:tyrosine biosynthetic process"/>
    <property type="evidence" value="ECO:0007669"/>
    <property type="project" value="InterPro"/>
</dbReference>
<keyword evidence="1" id="KW-0560">Oxidoreductase</keyword>
<reference evidence="4 5" key="1">
    <citation type="journal article" date="2018" name="Evol. Lett.">
        <title>Horizontal gene cluster transfer increased hallucinogenic mushroom diversity.</title>
        <authorList>
            <person name="Reynolds H.T."/>
            <person name="Vijayakumar V."/>
            <person name="Gluck-Thaler E."/>
            <person name="Korotkin H.B."/>
            <person name="Matheny P.B."/>
            <person name="Slot J.C."/>
        </authorList>
    </citation>
    <scope>NUCLEOTIDE SEQUENCE [LARGE SCALE GENOMIC DNA]</scope>
    <source>
        <strain evidence="4 5">2631</strain>
    </source>
</reference>
<dbReference type="Proteomes" id="UP000283269">
    <property type="component" value="Unassembled WGS sequence"/>
</dbReference>
<dbReference type="STRING" id="93625.A0A409XTG2"/>
<dbReference type="Pfam" id="PF03807">
    <property type="entry name" value="F420_oxidored"/>
    <property type="match status" value="1"/>
</dbReference>
<dbReference type="AlphaFoldDB" id="A0A409XTG2"/>
<dbReference type="InterPro" id="IPR036291">
    <property type="entry name" value="NAD(P)-bd_dom_sf"/>
</dbReference>
<dbReference type="FunFam" id="3.40.50.720:FF:000339">
    <property type="entry name" value="Prephenate dehydrogenase [NADP(+)]"/>
    <property type="match status" value="1"/>
</dbReference>
<feature type="region of interest" description="Disordered" evidence="2">
    <location>
        <begin position="1"/>
        <end position="44"/>
    </location>
</feature>